<reference evidence="3" key="1">
    <citation type="submission" date="2022-12" db="EMBL/GenBank/DDBJ databases">
        <title>Chromosome-level genome assembly of the bean flower thrips Megalurothrips usitatus.</title>
        <authorList>
            <person name="Ma L."/>
            <person name="Liu Q."/>
            <person name="Li H."/>
            <person name="Cai W."/>
        </authorList>
    </citation>
    <scope>NUCLEOTIDE SEQUENCE</scope>
    <source>
        <strain evidence="3">Cailab_2022a</strain>
    </source>
</reference>
<feature type="compositionally biased region" description="Basic residues" evidence="1">
    <location>
        <begin position="480"/>
        <end position="490"/>
    </location>
</feature>
<feature type="region of interest" description="Disordered" evidence="1">
    <location>
        <begin position="480"/>
        <end position="506"/>
    </location>
</feature>
<dbReference type="Proteomes" id="UP001075354">
    <property type="component" value="Unassembled WGS sequence"/>
</dbReference>
<accession>A0AAV7X2V4</accession>
<dbReference type="InterPro" id="IPR025398">
    <property type="entry name" value="DUF4371"/>
</dbReference>
<comment type="caution">
    <text evidence="3">The sequence shown here is derived from an EMBL/GenBank/DDBJ whole genome shotgun (WGS) entry which is preliminary data.</text>
</comment>
<protein>
    <recommendedName>
        <fullName evidence="2">DUF4371 domain-containing protein</fullName>
    </recommendedName>
</protein>
<dbReference type="PANTHER" id="PTHR45749:SF21">
    <property type="entry name" value="DUF4371 DOMAIN-CONTAINING PROTEIN"/>
    <property type="match status" value="1"/>
</dbReference>
<keyword evidence="4" id="KW-1185">Reference proteome</keyword>
<evidence type="ECO:0000313" key="4">
    <source>
        <dbReference type="Proteomes" id="UP001075354"/>
    </source>
</evidence>
<dbReference type="PANTHER" id="PTHR45749">
    <property type="match status" value="1"/>
</dbReference>
<organism evidence="3 4">
    <name type="scientific">Megalurothrips usitatus</name>
    <name type="common">bean blossom thrips</name>
    <dbReference type="NCBI Taxonomy" id="439358"/>
    <lineage>
        <taxon>Eukaryota</taxon>
        <taxon>Metazoa</taxon>
        <taxon>Ecdysozoa</taxon>
        <taxon>Arthropoda</taxon>
        <taxon>Hexapoda</taxon>
        <taxon>Insecta</taxon>
        <taxon>Pterygota</taxon>
        <taxon>Neoptera</taxon>
        <taxon>Paraneoptera</taxon>
        <taxon>Thysanoptera</taxon>
        <taxon>Terebrantia</taxon>
        <taxon>Thripoidea</taxon>
        <taxon>Thripidae</taxon>
        <taxon>Megalurothrips</taxon>
    </lineage>
</organism>
<evidence type="ECO:0000259" key="2">
    <source>
        <dbReference type="Pfam" id="PF14291"/>
    </source>
</evidence>
<feature type="compositionally biased region" description="Basic and acidic residues" evidence="1">
    <location>
        <begin position="528"/>
        <end position="549"/>
    </location>
</feature>
<dbReference type="EMBL" id="JAPTSV010000845">
    <property type="protein sequence ID" value="KAJ1518877.1"/>
    <property type="molecule type" value="Genomic_DNA"/>
</dbReference>
<proteinExistence type="predicted"/>
<dbReference type="AlphaFoldDB" id="A0AAV7X2V4"/>
<dbReference type="Pfam" id="PF14291">
    <property type="entry name" value="DUF4371"/>
    <property type="match status" value="1"/>
</dbReference>
<feature type="region of interest" description="Disordered" evidence="1">
    <location>
        <begin position="519"/>
        <end position="557"/>
    </location>
</feature>
<name>A0AAV7X2V4_9NEOP</name>
<evidence type="ECO:0000256" key="1">
    <source>
        <dbReference type="SAM" id="MobiDB-lite"/>
    </source>
</evidence>
<sequence length="557" mass="59803">MGNSASLSLFLFGFPSSNSDVSTGVSLPEPEVVAAVSDSEPELSASSSSVFPPKDMVHYVGRALSQEEKADILESAWQPDIKFKFPSSGGFAIVQSKTAPIVFGARSFQPIQGVERAVTSSQVSSSTPSSATGKTQKKYLIAIKLPASILTHGSLQQTSLPLLRVDENRRKIKPIIETVIFFGREGLPLRGIKETSDLSNSEESDKGMSVEGDGKFRALLRFKPNSNDADLADHLKSAAANAKYTSPEIQNEVIICCTNIVIQQLVEEINAAKGFSVLADETSDAAKIEQLAICIRCLKEDTVKEVFLIFVPVTDCRGTALADVIINTIVNIGIDITYMFGQGYDVITGLEILEPINAALENVISNLTDKDAIASAAALQKSITDGGYLVTLYVVLTAGRESKLAAAENNSLRRIAGPVWHEGLQKMVSRPNAEVRELLGISPGLNLAKKRALQYAGHVARGSVPPNALAMLVAPPPAKRFRGGPRKSLAKQRADNAAAVGIPPATWREAAEDRDAFRAATKIFDTLPDPHEERRQSAKDRRAAREQPHQDAPGGGP</sequence>
<evidence type="ECO:0000313" key="3">
    <source>
        <dbReference type="EMBL" id="KAJ1518877.1"/>
    </source>
</evidence>
<feature type="domain" description="DUF4371" evidence="2">
    <location>
        <begin position="184"/>
        <end position="347"/>
    </location>
</feature>
<gene>
    <name evidence="3" type="ORF">ONE63_011507</name>
</gene>